<evidence type="ECO:0000313" key="5">
    <source>
        <dbReference type="Proteomes" id="UP000298805"/>
    </source>
</evidence>
<proteinExistence type="predicted"/>
<evidence type="ECO:0000256" key="1">
    <source>
        <dbReference type="SAM" id="SignalP"/>
    </source>
</evidence>
<reference evidence="2" key="3">
    <citation type="submission" date="2019-06" db="EMBL/GenBank/DDBJ databases">
        <title>A comparative analysis of the Nautiliaceae.</title>
        <authorList>
            <person name="Grosche A."/>
            <person name="Smedile F."/>
            <person name="Vetriani C."/>
        </authorList>
    </citation>
    <scope>NUCLEOTIDE SEQUENCE</scope>
    <source>
        <strain evidence="2">TB6</strain>
    </source>
</reference>
<dbReference type="Proteomes" id="UP000298805">
    <property type="component" value="Chromosome"/>
</dbReference>
<keyword evidence="1" id="KW-0732">Signal</keyword>
<reference evidence="5" key="1">
    <citation type="submission" date="2018-03" db="EMBL/GenBank/DDBJ databases">
        <title>A comparative analysis of the Nautiliaceae.</title>
        <authorList>
            <person name="Grosche A."/>
            <person name="Smedile F."/>
            <person name="Vetriani C."/>
        </authorList>
    </citation>
    <scope>NUCLEOTIDE SEQUENCE [LARGE SCALE GENOMIC DNA]</scope>
    <source>
        <strain evidence="5">TB6</strain>
    </source>
</reference>
<evidence type="ECO:0000313" key="2">
    <source>
        <dbReference type="EMBL" id="QCI28066.1"/>
    </source>
</evidence>
<dbReference type="AlphaFoldDB" id="A0AAJ4UYR0"/>
<gene>
    <name evidence="2" type="ORF">C6V80_03575</name>
    <name evidence="3" type="ORF">EDC58_0713</name>
</gene>
<feature type="signal peptide" evidence="1">
    <location>
        <begin position="1"/>
        <end position="22"/>
    </location>
</feature>
<protein>
    <recommendedName>
        <fullName evidence="6">Lipoprotein</fullName>
    </recommendedName>
</protein>
<name>A0AAJ4UYR0_9BACT</name>
<dbReference type="EMBL" id="RJVK01000001">
    <property type="protein sequence ID" value="ROR41226.1"/>
    <property type="molecule type" value="Genomic_DNA"/>
</dbReference>
<evidence type="ECO:0000313" key="4">
    <source>
        <dbReference type="Proteomes" id="UP000272781"/>
    </source>
</evidence>
<feature type="chain" id="PRO_5042465034" description="Lipoprotein" evidence="1">
    <location>
        <begin position="23"/>
        <end position="148"/>
    </location>
</feature>
<dbReference type="PROSITE" id="PS51257">
    <property type="entry name" value="PROKAR_LIPOPROTEIN"/>
    <property type="match status" value="1"/>
</dbReference>
<accession>A0AAJ4UYR0</accession>
<keyword evidence="5" id="KW-1185">Reference proteome</keyword>
<evidence type="ECO:0008006" key="6">
    <source>
        <dbReference type="Google" id="ProtNLM"/>
    </source>
</evidence>
<sequence length="148" mass="17498">MKKFAFLLLPFMVLLTACSIKTAFKQDPLYEKTLRYTQRGQILNSLETKALIDVVYLNPLYQDKFKNPTFLVGVYNNFDNTLNNDEFNLTINGEKPSKISQNIPKFVLYKHFPFYNSWMKYYLVETNTSAPFKIEYDSKHWGDVNFTF</sequence>
<dbReference type="Proteomes" id="UP000272781">
    <property type="component" value="Unassembled WGS sequence"/>
</dbReference>
<dbReference type="EMBL" id="CP027432">
    <property type="protein sequence ID" value="QCI28066.1"/>
    <property type="molecule type" value="Genomic_DNA"/>
</dbReference>
<reference evidence="3 4" key="2">
    <citation type="submission" date="2018-11" db="EMBL/GenBank/DDBJ databases">
        <title>Genomic Encyclopedia of Type Strains, Phase IV (KMG-IV): sequencing the most valuable type-strain genomes for metagenomic binning, comparative biology and taxonomic classification.</title>
        <authorList>
            <person name="Goeker M."/>
        </authorList>
    </citation>
    <scope>NUCLEOTIDE SEQUENCE [LARGE SCALE GENOMIC DNA]</scope>
    <source>
        <strain evidence="3 4">DSM 27783</strain>
    </source>
</reference>
<dbReference type="RefSeq" id="WP_123352119.1">
    <property type="nucleotide sequence ID" value="NZ_CP027432.2"/>
</dbReference>
<evidence type="ECO:0000313" key="3">
    <source>
        <dbReference type="EMBL" id="ROR41226.1"/>
    </source>
</evidence>
<organism evidence="3 4">
    <name type="scientific">Caminibacter pacificus</name>
    <dbReference type="NCBI Taxonomy" id="1424653"/>
    <lineage>
        <taxon>Bacteria</taxon>
        <taxon>Pseudomonadati</taxon>
        <taxon>Campylobacterota</taxon>
        <taxon>Epsilonproteobacteria</taxon>
        <taxon>Nautiliales</taxon>
        <taxon>Nautiliaceae</taxon>
        <taxon>Caminibacter</taxon>
    </lineage>
</organism>